<proteinExistence type="predicted"/>
<evidence type="ECO:0000313" key="3">
    <source>
        <dbReference type="Proteomes" id="UP000241074"/>
    </source>
</evidence>
<gene>
    <name evidence="2" type="ORF">C7S18_04400</name>
</gene>
<accession>A0A2P1PNR2</accession>
<protein>
    <recommendedName>
        <fullName evidence="1">PRTase-CE domain-containing protein</fullName>
    </recommendedName>
</protein>
<organism evidence="2 3">
    <name type="scientific">Ahniella affigens</name>
    <dbReference type="NCBI Taxonomy" id="2021234"/>
    <lineage>
        <taxon>Bacteria</taxon>
        <taxon>Pseudomonadati</taxon>
        <taxon>Pseudomonadota</taxon>
        <taxon>Gammaproteobacteria</taxon>
        <taxon>Lysobacterales</taxon>
        <taxon>Rhodanobacteraceae</taxon>
        <taxon>Ahniella</taxon>
    </lineage>
</organism>
<evidence type="ECO:0000259" key="1">
    <source>
        <dbReference type="Pfam" id="PF24390"/>
    </source>
</evidence>
<dbReference type="EMBL" id="CP027860">
    <property type="protein sequence ID" value="AVP96482.1"/>
    <property type="molecule type" value="Genomic_DNA"/>
</dbReference>
<dbReference type="Pfam" id="PF24390">
    <property type="entry name" value="PRTase-CE"/>
    <property type="match status" value="1"/>
</dbReference>
<name>A0A2P1PNR2_9GAMM</name>
<dbReference type="Proteomes" id="UP000241074">
    <property type="component" value="Chromosome"/>
</dbReference>
<dbReference type="KEGG" id="xba:C7S18_04400"/>
<feature type="domain" description="PRTase-CE" evidence="1">
    <location>
        <begin position="58"/>
        <end position="281"/>
    </location>
</feature>
<evidence type="ECO:0000313" key="2">
    <source>
        <dbReference type="EMBL" id="AVP96482.1"/>
    </source>
</evidence>
<reference evidence="2 3" key="2">
    <citation type="submission" date="2018-03" db="EMBL/GenBank/DDBJ databases">
        <authorList>
            <person name="Keele B.F."/>
        </authorList>
    </citation>
    <scope>NUCLEOTIDE SEQUENCE [LARGE SCALE GENOMIC DNA]</scope>
    <source>
        <strain evidence="2 3">D13</strain>
    </source>
</reference>
<keyword evidence="3" id="KW-1185">Reference proteome</keyword>
<reference evidence="2 3" key="1">
    <citation type="submission" date="2018-03" db="EMBL/GenBank/DDBJ databases">
        <title>Ahniella affigens gen. nov., sp. nov., a gammaproteobacterium isolated from sandy soil near a stream.</title>
        <authorList>
            <person name="Ko Y."/>
            <person name="Kim J.-H."/>
        </authorList>
    </citation>
    <scope>NUCLEOTIDE SEQUENCE [LARGE SCALE GENOMIC DNA]</scope>
    <source>
        <strain evidence="2 3">D13</strain>
    </source>
</reference>
<dbReference type="InterPro" id="IPR056920">
    <property type="entry name" value="PRTase-CE"/>
</dbReference>
<sequence length="295" mass="32491">MWGGSIGGICEISFGAILVKIPRKLFELIFKATQAQPWLGKCSESLMELMDECGELVEQELVLELLNRFCYLDTDRHSQCIDKIAQKIAVGWSLSESETQIVAATADSAADSGQLVVYEVKNAVGRFGWKTPFAVNRYDKVYKEIASRPNIVLVDEFMGSGRTMAGRVRTILRELKGRGVSGVKIYVASYAGMVHSTIPVKAEGCQDIFLGVELKKGISEMSNPAYVDRDLATMGKVEDRLAVIVNGKSLPRLGDAGSEALYARTNGNTPNSVFPVFWWPELKVGKTRNTILSRI</sequence>
<dbReference type="AlphaFoldDB" id="A0A2P1PNR2"/>